<name>A0AAV0F5C3_9ASTE</name>
<dbReference type="EMBL" id="CAMAPF010000963">
    <property type="protein sequence ID" value="CAH9130679.1"/>
    <property type="molecule type" value="Genomic_DNA"/>
</dbReference>
<evidence type="ECO:0000313" key="2">
    <source>
        <dbReference type="Proteomes" id="UP001152523"/>
    </source>
</evidence>
<reference evidence="1" key="1">
    <citation type="submission" date="2022-07" db="EMBL/GenBank/DDBJ databases">
        <authorList>
            <person name="Macas J."/>
            <person name="Novak P."/>
            <person name="Neumann P."/>
        </authorList>
    </citation>
    <scope>NUCLEOTIDE SEQUENCE</scope>
</reference>
<sequence length="116" mass="12777">MRVSHLDSTISTSHVSCSPSNNACITPYEQLQGMVMISSAARNNPLNYLVPPLSTNGTRRLMASLSGKDYRYNASIVDQIERPNPVCDVLKKISSPPTPDLQFFLYHRCLPTGHAA</sequence>
<protein>
    <submittedName>
        <fullName evidence="1">Uncharacterized protein</fullName>
    </submittedName>
</protein>
<gene>
    <name evidence="1" type="ORF">CEPIT_LOCUS30823</name>
</gene>
<evidence type="ECO:0000313" key="1">
    <source>
        <dbReference type="EMBL" id="CAH9130679.1"/>
    </source>
</evidence>
<dbReference type="AlphaFoldDB" id="A0AAV0F5C3"/>
<comment type="caution">
    <text evidence="1">The sequence shown here is derived from an EMBL/GenBank/DDBJ whole genome shotgun (WGS) entry which is preliminary data.</text>
</comment>
<keyword evidence="2" id="KW-1185">Reference proteome</keyword>
<accession>A0AAV0F5C3</accession>
<organism evidence="1 2">
    <name type="scientific">Cuscuta epithymum</name>
    <dbReference type="NCBI Taxonomy" id="186058"/>
    <lineage>
        <taxon>Eukaryota</taxon>
        <taxon>Viridiplantae</taxon>
        <taxon>Streptophyta</taxon>
        <taxon>Embryophyta</taxon>
        <taxon>Tracheophyta</taxon>
        <taxon>Spermatophyta</taxon>
        <taxon>Magnoliopsida</taxon>
        <taxon>eudicotyledons</taxon>
        <taxon>Gunneridae</taxon>
        <taxon>Pentapetalae</taxon>
        <taxon>asterids</taxon>
        <taxon>lamiids</taxon>
        <taxon>Solanales</taxon>
        <taxon>Convolvulaceae</taxon>
        <taxon>Cuscuteae</taxon>
        <taxon>Cuscuta</taxon>
        <taxon>Cuscuta subgen. Cuscuta</taxon>
    </lineage>
</organism>
<proteinExistence type="predicted"/>
<dbReference type="Proteomes" id="UP001152523">
    <property type="component" value="Unassembled WGS sequence"/>
</dbReference>